<protein>
    <submittedName>
        <fullName evidence="1">Uncharacterized protein</fullName>
    </submittedName>
</protein>
<gene>
    <name evidence="1" type="primary">orf04232</name>
    <name evidence="1" type="ORF">Q903MT_gene4209</name>
</gene>
<dbReference type="EMBL" id="MK697699">
    <property type="protein sequence ID" value="QHR90186.1"/>
    <property type="molecule type" value="Genomic_DNA"/>
</dbReference>
<evidence type="ECO:0000313" key="1">
    <source>
        <dbReference type="EMBL" id="QHR90186.1"/>
    </source>
</evidence>
<reference evidence="1" key="1">
    <citation type="submission" date="2019-03" db="EMBL/GenBank/DDBJ databases">
        <title>Largest Complete Mitochondrial Genome of a Gymnosperm, Sitka Spruce (Picea sitchensis), Indicates Complex Physical Structure.</title>
        <authorList>
            <person name="Jackman S.D."/>
            <person name="Coombe L."/>
            <person name="Warren R."/>
            <person name="Kirk H."/>
            <person name="Trinh E."/>
            <person name="McLeod T."/>
            <person name="Pleasance S."/>
            <person name="Pandoh P."/>
            <person name="Zhao Y."/>
            <person name="Coope R."/>
            <person name="Bousquet J."/>
            <person name="Bohlmann J.C."/>
            <person name="Jones S.J.M."/>
            <person name="Birol I."/>
        </authorList>
    </citation>
    <scope>NUCLEOTIDE SEQUENCE</scope>
    <source>
        <strain evidence="1">Q903</strain>
    </source>
</reference>
<geneLocation type="mitochondrion" evidence="1"/>
<keyword evidence="1" id="KW-0496">Mitochondrion</keyword>
<dbReference type="AlphaFoldDB" id="A0A6B9XW05"/>
<proteinExistence type="predicted"/>
<organism evidence="1">
    <name type="scientific">Picea sitchensis</name>
    <name type="common">Sitka spruce</name>
    <name type="synonym">Pinus sitchensis</name>
    <dbReference type="NCBI Taxonomy" id="3332"/>
    <lineage>
        <taxon>Eukaryota</taxon>
        <taxon>Viridiplantae</taxon>
        <taxon>Streptophyta</taxon>
        <taxon>Embryophyta</taxon>
        <taxon>Tracheophyta</taxon>
        <taxon>Spermatophyta</taxon>
        <taxon>Pinopsida</taxon>
        <taxon>Pinidae</taxon>
        <taxon>Conifers I</taxon>
        <taxon>Pinales</taxon>
        <taxon>Pinaceae</taxon>
        <taxon>Picea</taxon>
    </lineage>
</organism>
<name>A0A6B9XW05_PICSI</name>
<accession>A0A6B9XW05</accession>
<sequence>MSVGPHPFVHPSRKTVLLFAPLRRHSVLINRSTNHYQSQTHFPYWHSFPSVNEPMCLSVCR</sequence>